<sequence length="156" mass="17258">MVKKPPIKAFVTHRHTEIIAQRYRFDLIVPVSTAPDLDHDHALDPTPSPTRVLHPTPRSISVPVLALDSAARPTFDSTPLPVTVPIFTKLGCLVYLNYAAAVHAGRPRDTHATRLNDINIALHDTANVIPVLDDVTATNFMTSNYYHGAFKFTPRC</sequence>
<comment type="caution">
    <text evidence="1">The sequence shown here is derived from an EMBL/GenBank/DDBJ whole genome shotgun (WGS) entry which is preliminary data.</text>
</comment>
<organism evidence="1 2">
    <name type="scientific">Eumeta variegata</name>
    <name type="common">Bagworm moth</name>
    <name type="synonym">Eumeta japonica</name>
    <dbReference type="NCBI Taxonomy" id="151549"/>
    <lineage>
        <taxon>Eukaryota</taxon>
        <taxon>Metazoa</taxon>
        <taxon>Ecdysozoa</taxon>
        <taxon>Arthropoda</taxon>
        <taxon>Hexapoda</taxon>
        <taxon>Insecta</taxon>
        <taxon>Pterygota</taxon>
        <taxon>Neoptera</taxon>
        <taxon>Endopterygota</taxon>
        <taxon>Lepidoptera</taxon>
        <taxon>Glossata</taxon>
        <taxon>Ditrysia</taxon>
        <taxon>Tineoidea</taxon>
        <taxon>Psychidae</taxon>
        <taxon>Oiketicinae</taxon>
        <taxon>Eumeta</taxon>
    </lineage>
</organism>
<protein>
    <submittedName>
        <fullName evidence="1">Uncharacterized protein</fullName>
    </submittedName>
</protein>
<accession>A0A4C1ZXE9</accession>
<dbReference type="EMBL" id="BGZK01002296">
    <property type="protein sequence ID" value="GBP92670.1"/>
    <property type="molecule type" value="Genomic_DNA"/>
</dbReference>
<gene>
    <name evidence="1" type="ORF">EVAR_63952_1</name>
</gene>
<proteinExistence type="predicted"/>
<keyword evidence="2" id="KW-1185">Reference proteome</keyword>
<reference evidence="1 2" key="1">
    <citation type="journal article" date="2019" name="Commun. Biol.">
        <title>The bagworm genome reveals a unique fibroin gene that provides high tensile strength.</title>
        <authorList>
            <person name="Kono N."/>
            <person name="Nakamura H."/>
            <person name="Ohtoshi R."/>
            <person name="Tomita M."/>
            <person name="Numata K."/>
            <person name="Arakawa K."/>
        </authorList>
    </citation>
    <scope>NUCLEOTIDE SEQUENCE [LARGE SCALE GENOMIC DNA]</scope>
</reference>
<name>A0A4C1ZXE9_EUMVA</name>
<evidence type="ECO:0000313" key="2">
    <source>
        <dbReference type="Proteomes" id="UP000299102"/>
    </source>
</evidence>
<evidence type="ECO:0000313" key="1">
    <source>
        <dbReference type="EMBL" id="GBP92670.1"/>
    </source>
</evidence>
<dbReference type="Proteomes" id="UP000299102">
    <property type="component" value="Unassembled WGS sequence"/>
</dbReference>
<dbReference type="AlphaFoldDB" id="A0A4C1ZXE9"/>